<gene>
    <name evidence="1" type="ORF">NCTC11179_00397</name>
</gene>
<proteinExistence type="predicted"/>
<name>A0A378RMI9_MYROD</name>
<evidence type="ECO:0000313" key="2">
    <source>
        <dbReference type="Proteomes" id="UP000255024"/>
    </source>
</evidence>
<dbReference type="Proteomes" id="UP000255024">
    <property type="component" value="Unassembled WGS sequence"/>
</dbReference>
<evidence type="ECO:0000313" key="1">
    <source>
        <dbReference type="EMBL" id="STZ26870.1"/>
    </source>
</evidence>
<accession>A0A378RMI9</accession>
<reference evidence="1 2" key="1">
    <citation type="submission" date="2018-06" db="EMBL/GenBank/DDBJ databases">
        <authorList>
            <consortium name="Pathogen Informatics"/>
            <person name="Doyle S."/>
        </authorList>
    </citation>
    <scope>NUCLEOTIDE SEQUENCE [LARGE SCALE GENOMIC DNA]</scope>
    <source>
        <strain evidence="1 2">NCTC11179</strain>
    </source>
</reference>
<organism evidence="1 2">
    <name type="scientific">Myroides odoratus</name>
    <name type="common">Flavobacterium odoratum</name>
    <dbReference type="NCBI Taxonomy" id="256"/>
    <lineage>
        <taxon>Bacteria</taxon>
        <taxon>Pseudomonadati</taxon>
        <taxon>Bacteroidota</taxon>
        <taxon>Flavobacteriia</taxon>
        <taxon>Flavobacteriales</taxon>
        <taxon>Flavobacteriaceae</taxon>
        <taxon>Myroides</taxon>
    </lineage>
</organism>
<keyword evidence="2" id="KW-1185">Reference proteome</keyword>
<protein>
    <submittedName>
        <fullName evidence="1">Uncharacterized protein</fullName>
    </submittedName>
</protein>
<dbReference type="RefSeq" id="WP_060875540.1">
    <property type="nucleotide sequence ID" value="NZ_CP068107.1"/>
</dbReference>
<dbReference type="OrthoDB" id="1446518at2"/>
<dbReference type="AlphaFoldDB" id="A0A378RMI9"/>
<dbReference type="EMBL" id="UGQL01000001">
    <property type="protein sequence ID" value="STZ26870.1"/>
    <property type="molecule type" value="Genomic_DNA"/>
</dbReference>
<sequence length="76" mass="8713">MDIKTQSDQKILEQKILNHNLAINHLELAIKYHFDASRYFENGDIDKAIECNAKAQDSTNKAVEYSSKIGHKHLSK</sequence>